<sequence length="170" mass="17829">MSKVSDVMTRGVRTLTPEDSMLQAAQAMETLDVGVIPVCDGERLVGLVTDRDLVLRGMAQGYPADTTRLDGMITREVQCCHEDDPLDEVLHKMGDAAVRRLPVLDAEHRLVGMVTLGDVAARTSAAEHGRTGQALSDISQPTGPAHAGAPRATGTTGGGAAEDPSQQLSS</sequence>
<evidence type="ECO:0000313" key="6">
    <source>
        <dbReference type="Proteomes" id="UP001462640"/>
    </source>
</evidence>
<feature type="compositionally biased region" description="Low complexity" evidence="3">
    <location>
        <begin position="141"/>
        <end position="154"/>
    </location>
</feature>
<dbReference type="SMART" id="SM00116">
    <property type="entry name" value="CBS"/>
    <property type="match status" value="2"/>
</dbReference>
<name>A0ABV0GGM1_9BURK</name>
<dbReference type="PROSITE" id="PS51371">
    <property type="entry name" value="CBS"/>
    <property type="match status" value="2"/>
</dbReference>
<evidence type="ECO:0000256" key="2">
    <source>
        <dbReference type="PROSITE-ProRule" id="PRU00703"/>
    </source>
</evidence>
<evidence type="ECO:0000256" key="3">
    <source>
        <dbReference type="SAM" id="MobiDB-lite"/>
    </source>
</evidence>
<dbReference type="EMBL" id="JBDPZC010000007">
    <property type="protein sequence ID" value="MEO3714202.1"/>
    <property type="molecule type" value="Genomic_DNA"/>
</dbReference>
<keyword evidence="1 2" id="KW-0129">CBS domain</keyword>
<proteinExistence type="predicted"/>
<evidence type="ECO:0000259" key="4">
    <source>
        <dbReference type="PROSITE" id="PS51371"/>
    </source>
</evidence>
<dbReference type="InterPro" id="IPR046342">
    <property type="entry name" value="CBS_dom_sf"/>
</dbReference>
<evidence type="ECO:0000313" key="5">
    <source>
        <dbReference type="EMBL" id="MEO3714202.1"/>
    </source>
</evidence>
<keyword evidence="6" id="KW-1185">Reference proteome</keyword>
<dbReference type="InterPro" id="IPR000644">
    <property type="entry name" value="CBS_dom"/>
</dbReference>
<dbReference type="Pfam" id="PF00571">
    <property type="entry name" value="CBS"/>
    <property type="match status" value="2"/>
</dbReference>
<reference evidence="5 6" key="1">
    <citation type="submission" date="2024-05" db="EMBL/GenBank/DDBJ databases">
        <title>Roseateles sp. 2.12 16S ribosomal RNA gene Genome sequencing and assembly.</title>
        <authorList>
            <person name="Woo H."/>
        </authorList>
    </citation>
    <scope>NUCLEOTIDE SEQUENCE [LARGE SCALE GENOMIC DNA]</scope>
    <source>
        <strain evidence="5 6">2.12</strain>
    </source>
</reference>
<dbReference type="Proteomes" id="UP001462640">
    <property type="component" value="Unassembled WGS sequence"/>
</dbReference>
<dbReference type="CDD" id="cd04622">
    <property type="entry name" value="CBS_pair_HRP1_like"/>
    <property type="match status" value="1"/>
</dbReference>
<feature type="domain" description="CBS" evidence="4">
    <location>
        <begin position="8"/>
        <end position="66"/>
    </location>
</feature>
<comment type="caution">
    <text evidence="5">The sequence shown here is derived from an EMBL/GenBank/DDBJ whole genome shotgun (WGS) entry which is preliminary data.</text>
</comment>
<organism evidence="5 6">
    <name type="scientific">Roseateles flavus</name>
    <dbReference type="NCBI Taxonomy" id="3149041"/>
    <lineage>
        <taxon>Bacteria</taxon>
        <taxon>Pseudomonadati</taxon>
        <taxon>Pseudomonadota</taxon>
        <taxon>Betaproteobacteria</taxon>
        <taxon>Burkholderiales</taxon>
        <taxon>Sphaerotilaceae</taxon>
        <taxon>Roseateles</taxon>
    </lineage>
</organism>
<protein>
    <submittedName>
        <fullName evidence="5">CBS domain-containing protein</fullName>
    </submittedName>
</protein>
<dbReference type="RefSeq" id="WP_347611274.1">
    <property type="nucleotide sequence ID" value="NZ_JBDPZC010000007.1"/>
</dbReference>
<dbReference type="Gene3D" id="3.10.580.10">
    <property type="entry name" value="CBS-domain"/>
    <property type="match status" value="1"/>
</dbReference>
<evidence type="ECO:0000256" key="1">
    <source>
        <dbReference type="ARBA" id="ARBA00023122"/>
    </source>
</evidence>
<dbReference type="PANTHER" id="PTHR43080:SF2">
    <property type="entry name" value="CBS DOMAIN-CONTAINING PROTEIN"/>
    <property type="match status" value="1"/>
</dbReference>
<dbReference type="PANTHER" id="PTHR43080">
    <property type="entry name" value="CBS DOMAIN-CONTAINING PROTEIN CBSX3, MITOCHONDRIAL"/>
    <property type="match status" value="1"/>
</dbReference>
<dbReference type="SUPFAM" id="SSF54631">
    <property type="entry name" value="CBS-domain pair"/>
    <property type="match status" value="1"/>
</dbReference>
<dbReference type="InterPro" id="IPR051257">
    <property type="entry name" value="Diverse_CBS-Domain"/>
</dbReference>
<feature type="region of interest" description="Disordered" evidence="3">
    <location>
        <begin position="124"/>
        <end position="170"/>
    </location>
</feature>
<accession>A0ABV0GGM1</accession>
<feature type="domain" description="CBS" evidence="4">
    <location>
        <begin position="72"/>
        <end position="131"/>
    </location>
</feature>
<gene>
    <name evidence="5" type="ORF">ABDJ40_15660</name>
</gene>